<proteinExistence type="predicted"/>
<dbReference type="InterPro" id="IPR001283">
    <property type="entry name" value="CRISP-related"/>
</dbReference>
<feature type="domain" description="SCP" evidence="3">
    <location>
        <begin position="32"/>
        <end position="157"/>
    </location>
</feature>
<dbReference type="Proteomes" id="UP000515163">
    <property type="component" value="Unplaced"/>
</dbReference>
<evidence type="ECO:0000313" key="5">
    <source>
        <dbReference type="RefSeq" id="XP_031561848.1"/>
    </source>
</evidence>
<feature type="signal peptide" evidence="2">
    <location>
        <begin position="1"/>
        <end position="23"/>
    </location>
</feature>
<gene>
    <name evidence="5" type="primary">LOC116297705</name>
</gene>
<dbReference type="InterPro" id="IPR014044">
    <property type="entry name" value="CAP_dom"/>
</dbReference>
<feature type="chain" id="PRO_5027863064" evidence="2">
    <location>
        <begin position="24"/>
        <end position="197"/>
    </location>
</feature>
<sequence length="197" mass="22179">MNFWTRLVLVMAILGHYKVTVLSKAKEGCGDTCQKECLSVHNEYRANYGAQRLELDGRLAAQAQEKIDRGVLAHSQSIKSKGGESIAWGSLFPTFTSAIKSWHDEKVNFDFEDPKPLSEGKVVRNFLQIVWKGTRKIGCARGPLYGKPWYVVHYDIAPSQGDAAAIRENVGKPKEDDMGWFRDSSPFAQDFENPRQV</sequence>
<dbReference type="SUPFAM" id="SSF55797">
    <property type="entry name" value="PR-1-like"/>
    <property type="match status" value="1"/>
</dbReference>
<keyword evidence="4" id="KW-1185">Reference proteome</keyword>
<evidence type="ECO:0000259" key="3">
    <source>
        <dbReference type="SMART" id="SM00198"/>
    </source>
</evidence>
<dbReference type="KEGG" id="aten:116297705"/>
<organism evidence="4 5">
    <name type="scientific">Actinia tenebrosa</name>
    <name type="common">Australian red waratah sea anemone</name>
    <dbReference type="NCBI Taxonomy" id="6105"/>
    <lineage>
        <taxon>Eukaryota</taxon>
        <taxon>Metazoa</taxon>
        <taxon>Cnidaria</taxon>
        <taxon>Anthozoa</taxon>
        <taxon>Hexacorallia</taxon>
        <taxon>Actiniaria</taxon>
        <taxon>Actiniidae</taxon>
        <taxon>Actinia</taxon>
    </lineage>
</organism>
<dbReference type="InParanoid" id="A0A6P8I227"/>
<feature type="region of interest" description="Disordered" evidence="1">
    <location>
        <begin position="174"/>
        <end position="197"/>
    </location>
</feature>
<name>A0A6P8I227_ACTTE</name>
<dbReference type="OrthoDB" id="43654at2759"/>
<evidence type="ECO:0000256" key="2">
    <source>
        <dbReference type="SAM" id="SignalP"/>
    </source>
</evidence>
<protein>
    <submittedName>
        <fullName evidence="5">Golgi-associated plant pathogenesis-related protein 1-like</fullName>
    </submittedName>
</protein>
<keyword evidence="2" id="KW-0732">Signal</keyword>
<dbReference type="Pfam" id="PF00188">
    <property type="entry name" value="CAP"/>
    <property type="match status" value="1"/>
</dbReference>
<dbReference type="Gene3D" id="3.40.33.10">
    <property type="entry name" value="CAP"/>
    <property type="match status" value="1"/>
</dbReference>
<dbReference type="InterPro" id="IPR035940">
    <property type="entry name" value="CAP_sf"/>
</dbReference>
<dbReference type="RefSeq" id="XP_031561848.1">
    <property type="nucleotide sequence ID" value="XM_031705988.1"/>
</dbReference>
<evidence type="ECO:0000256" key="1">
    <source>
        <dbReference type="SAM" id="MobiDB-lite"/>
    </source>
</evidence>
<dbReference type="PANTHER" id="PTHR10334">
    <property type="entry name" value="CYSTEINE-RICH SECRETORY PROTEIN-RELATED"/>
    <property type="match status" value="1"/>
</dbReference>
<reference evidence="5" key="1">
    <citation type="submission" date="2025-08" db="UniProtKB">
        <authorList>
            <consortium name="RefSeq"/>
        </authorList>
    </citation>
    <scope>IDENTIFICATION</scope>
    <source>
        <tissue evidence="5">Tentacle</tissue>
    </source>
</reference>
<dbReference type="AlphaFoldDB" id="A0A6P8I227"/>
<accession>A0A6P8I227</accession>
<dbReference type="SMART" id="SM00198">
    <property type="entry name" value="SCP"/>
    <property type="match status" value="1"/>
</dbReference>
<dbReference type="GeneID" id="116297705"/>
<evidence type="ECO:0000313" key="4">
    <source>
        <dbReference type="Proteomes" id="UP000515163"/>
    </source>
</evidence>